<feature type="compositionally biased region" description="Basic and acidic residues" evidence="8">
    <location>
        <begin position="809"/>
        <end position="819"/>
    </location>
</feature>
<organism evidence="10 11">
    <name type="scientific">Coffea arabica</name>
    <name type="common">Arabian coffee</name>
    <dbReference type="NCBI Taxonomy" id="13443"/>
    <lineage>
        <taxon>Eukaryota</taxon>
        <taxon>Viridiplantae</taxon>
        <taxon>Streptophyta</taxon>
        <taxon>Embryophyta</taxon>
        <taxon>Tracheophyta</taxon>
        <taxon>Spermatophyta</taxon>
        <taxon>Magnoliopsida</taxon>
        <taxon>eudicotyledons</taxon>
        <taxon>Gunneridae</taxon>
        <taxon>Pentapetalae</taxon>
        <taxon>asterids</taxon>
        <taxon>lamiids</taxon>
        <taxon>Gentianales</taxon>
        <taxon>Rubiaceae</taxon>
        <taxon>Ixoroideae</taxon>
        <taxon>Gardenieae complex</taxon>
        <taxon>Bertiereae - Coffeeae clade</taxon>
        <taxon>Coffeeae</taxon>
        <taxon>Coffea</taxon>
    </lineage>
</organism>
<feature type="compositionally biased region" description="Polar residues" evidence="8">
    <location>
        <begin position="581"/>
        <end position="592"/>
    </location>
</feature>
<protein>
    <recommendedName>
        <fullName evidence="9">RRM domain-containing protein</fullName>
    </recommendedName>
</protein>
<reference evidence="11" key="1">
    <citation type="submission" date="2025-08" db="UniProtKB">
        <authorList>
            <consortium name="RefSeq"/>
        </authorList>
    </citation>
    <scope>IDENTIFICATION</scope>
    <source>
        <tissue evidence="11">Leaves</tissue>
    </source>
</reference>
<feature type="compositionally biased region" description="Basic and acidic residues" evidence="8">
    <location>
        <begin position="847"/>
        <end position="863"/>
    </location>
</feature>
<name>A0ABM4WHR3_COFAR</name>
<dbReference type="Gene3D" id="3.30.70.330">
    <property type="match status" value="1"/>
</dbReference>
<evidence type="ECO:0000256" key="2">
    <source>
        <dbReference type="ARBA" id="ARBA00022664"/>
    </source>
</evidence>
<dbReference type="InterPro" id="IPR008847">
    <property type="entry name" value="Suf"/>
</dbReference>
<dbReference type="Pfam" id="PF00076">
    <property type="entry name" value="RRM_1"/>
    <property type="match status" value="1"/>
</dbReference>
<proteinExistence type="predicted"/>
<dbReference type="SMART" id="SM00360">
    <property type="entry name" value="RRM"/>
    <property type="match status" value="1"/>
</dbReference>
<keyword evidence="2" id="KW-0507">mRNA processing</keyword>
<dbReference type="PANTHER" id="PTHR17204">
    <property type="entry name" value="PRE-MRNA PROCESSING PROTEIN PRP39-RELATED"/>
    <property type="match status" value="1"/>
</dbReference>
<keyword evidence="10" id="KW-1185">Reference proteome</keyword>
<gene>
    <name evidence="11" type="primary">LOC113731966</name>
</gene>
<keyword evidence="5" id="KW-0508">mRNA splicing</keyword>
<accession>A0ABM4WHR3</accession>
<dbReference type="RefSeq" id="XP_071931341.1">
    <property type="nucleotide sequence ID" value="XM_072075240.1"/>
</dbReference>
<keyword evidence="4 7" id="KW-0694">RNA-binding</keyword>
<evidence type="ECO:0000256" key="4">
    <source>
        <dbReference type="ARBA" id="ARBA00022884"/>
    </source>
</evidence>
<dbReference type="SMART" id="SM00386">
    <property type="entry name" value="HAT"/>
    <property type="match status" value="8"/>
</dbReference>
<feature type="region of interest" description="Disordered" evidence="8">
    <location>
        <begin position="581"/>
        <end position="675"/>
    </location>
</feature>
<dbReference type="InterPro" id="IPR000504">
    <property type="entry name" value="RRM_dom"/>
</dbReference>
<evidence type="ECO:0000256" key="3">
    <source>
        <dbReference type="ARBA" id="ARBA00022737"/>
    </source>
</evidence>
<feature type="compositionally biased region" description="Basic and acidic residues" evidence="8">
    <location>
        <begin position="658"/>
        <end position="669"/>
    </location>
</feature>
<evidence type="ECO:0000313" key="10">
    <source>
        <dbReference type="Proteomes" id="UP001652660"/>
    </source>
</evidence>
<dbReference type="InterPro" id="IPR011990">
    <property type="entry name" value="TPR-like_helical_dom_sf"/>
</dbReference>
<dbReference type="PROSITE" id="PS50102">
    <property type="entry name" value="RRM"/>
    <property type="match status" value="1"/>
</dbReference>
<dbReference type="InterPro" id="IPR008669">
    <property type="entry name" value="LSM_interact"/>
</dbReference>
<dbReference type="InterPro" id="IPR035979">
    <property type="entry name" value="RBD_domain_sf"/>
</dbReference>
<feature type="compositionally biased region" description="Polar residues" evidence="8">
    <location>
        <begin position="26"/>
        <end position="40"/>
    </location>
</feature>
<dbReference type="SUPFAM" id="SSF48452">
    <property type="entry name" value="TPR-like"/>
    <property type="match status" value="1"/>
</dbReference>
<feature type="domain" description="RRM" evidence="9">
    <location>
        <begin position="679"/>
        <end position="756"/>
    </location>
</feature>
<keyword evidence="6" id="KW-0539">Nucleus</keyword>
<feature type="region of interest" description="Disordered" evidence="8">
    <location>
        <begin position="749"/>
        <end position="863"/>
    </location>
</feature>
<keyword evidence="3" id="KW-0677">Repeat</keyword>
<feature type="compositionally biased region" description="Polar residues" evidence="8">
    <location>
        <begin position="777"/>
        <end position="786"/>
    </location>
</feature>
<feature type="compositionally biased region" description="Basic and acidic residues" evidence="8">
    <location>
        <begin position="787"/>
        <end position="797"/>
    </location>
</feature>
<feature type="compositionally biased region" description="Basic and acidic residues" evidence="8">
    <location>
        <begin position="632"/>
        <end position="649"/>
    </location>
</feature>
<dbReference type="Gene3D" id="1.25.40.10">
    <property type="entry name" value="Tetratricopeptide repeat domain"/>
    <property type="match status" value="2"/>
</dbReference>
<dbReference type="Proteomes" id="UP001652660">
    <property type="component" value="Chromosome 2c"/>
</dbReference>
<dbReference type="GeneID" id="113731966"/>
<sequence length="863" mass="97978">MAENETRDSPLSLPEELPPQPVEQVTSINGNDDNDQSMADAQNPKEDSDSDSDSDTESDSDDEAQLNLQIQTLEAELSNNPSNYDAHVQYIRALRKQGDVEKLRQAREAMSALFPLSPELWREWARDETTLSSGPEALPAIEQLYERGVLDYLSVDLWCDYINFVQEYDPLVRECSTNGISKARNLFERAVIAAGLHVAEGSRIYEAYREFEQAIALTIGETDIESREKQVQLIRNLFFRQLSVPLANLRSTLLTYKTWEAEQGSTLGVDPNSLDGLPSNVASAYQKALDLLNARTHFEEQIARKDIPDYERLQKFMTYLNFEQSMGDPARVQILYERAMTDFPIYSDLWLDYTRYLDKTIKTSSTVKAVYSRATRNCPWVGELWVRYLLHLERVHASEEELSTVFEKSLQCTFSSYDEYLDLFLTRVDGLRRRISSTSKTEDCLNHDLIRDVFKHASDYLSPHLKNTDSLLRMYSYWARLESKLGKDIVAARGVWENLLKISGSMLGAWEGYIAVEVAEGHINEARSLYKRCYTKKFSGTGSEDICHLWLRFEREHGSLEDFDIAVQKVTPRLEELQLFKTQQETKSAGSSDQRETMKKTPREKRKLHSDLTEDQSPAKRRKNMSQNLKMTNEKDQVEAAESVEKSKVEVVSTKPESASKRETNDQSPRKPKHYNDQCTAFVSNIGIQARYEDLRAFFSDVGGVVAIRILTDKFTGKSRGLAYVDFSDDAHLAAALAKNKKNLLGKKVSIARSDPQQSKKKGTFGPKSTSKHGVGDNQSANAGQSDSKDSASRPKENSGSQAQVNSQKSRDERVELKWKNTFAVPRAVRPLGWSSQKPGGTEGDGDEKPKSNDEFRKMFLKK</sequence>
<evidence type="ECO:0000256" key="5">
    <source>
        <dbReference type="ARBA" id="ARBA00023187"/>
    </source>
</evidence>
<dbReference type="PANTHER" id="PTHR17204:SF25">
    <property type="entry name" value="RRM DOMAIN-CONTAINING PROTEIN"/>
    <property type="match status" value="1"/>
</dbReference>
<evidence type="ECO:0000256" key="6">
    <source>
        <dbReference type="ARBA" id="ARBA00023242"/>
    </source>
</evidence>
<feature type="compositionally biased region" description="Polar residues" evidence="8">
    <location>
        <begin position="798"/>
        <end position="808"/>
    </location>
</feature>
<evidence type="ECO:0000256" key="1">
    <source>
        <dbReference type="ARBA" id="ARBA00004123"/>
    </source>
</evidence>
<evidence type="ECO:0000313" key="11">
    <source>
        <dbReference type="RefSeq" id="XP_071931341.1"/>
    </source>
</evidence>
<evidence type="ECO:0000256" key="7">
    <source>
        <dbReference type="PROSITE-ProRule" id="PRU00176"/>
    </source>
</evidence>
<dbReference type="SUPFAM" id="SSF54928">
    <property type="entry name" value="RNA-binding domain, RBD"/>
    <property type="match status" value="1"/>
</dbReference>
<dbReference type="InterPro" id="IPR003107">
    <property type="entry name" value="HAT"/>
</dbReference>
<dbReference type="Pfam" id="PF05843">
    <property type="entry name" value="Suf"/>
    <property type="match status" value="1"/>
</dbReference>
<evidence type="ECO:0000256" key="8">
    <source>
        <dbReference type="SAM" id="MobiDB-lite"/>
    </source>
</evidence>
<feature type="compositionally biased region" description="Acidic residues" evidence="8">
    <location>
        <begin position="48"/>
        <end position="63"/>
    </location>
</feature>
<dbReference type="InterPro" id="IPR012677">
    <property type="entry name" value="Nucleotide-bd_a/b_plait_sf"/>
</dbReference>
<feature type="region of interest" description="Disordered" evidence="8">
    <location>
        <begin position="1"/>
        <end position="63"/>
    </location>
</feature>
<evidence type="ECO:0000259" key="9">
    <source>
        <dbReference type="PROSITE" id="PS50102"/>
    </source>
</evidence>
<dbReference type="Pfam" id="PF05391">
    <property type="entry name" value="Lsm_interact"/>
    <property type="match status" value="1"/>
</dbReference>
<comment type="subcellular location">
    <subcellularLocation>
        <location evidence="1">Nucleus</location>
    </subcellularLocation>
</comment>